<dbReference type="HAMAP" id="MF_00238">
    <property type="entry name" value="Cytidyl_kinase_type1"/>
    <property type="match status" value="1"/>
</dbReference>
<dbReference type="NCBIfam" id="TIGR00017">
    <property type="entry name" value="cmk"/>
    <property type="match status" value="1"/>
</dbReference>
<evidence type="ECO:0000313" key="10">
    <source>
        <dbReference type="EMBL" id="SIN62434.1"/>
    </source>
</evidence>
<dbReference type="Pfam" id="PF02224">
    <property type="entry name" value="Cytidylate_kin"/>
    <property type="match status" value="1"/>
</dbReference>
<dbReference type="SUPFAM" id="SSF52540">
    <property type="entry name" value="P-loop containing nucleoside triphosphate hydrolases"/>
    <property type="match status" value="1"/>
</dbReference>
<dbReference type="PANTHER" id="PTHR21299">
    <property type="entry name" value="CYTIDYLATE KINASE/PANTOATE-BETA-ALANINE LIGASE"/>
    <property type="match status" value="1"/>
</dbReference>
<name>A0ABY1JAR9_9BACT</name>
<organism evidence="10 11">
    <name type="scientific">Acetomicrobium flavidum</name>
    <dbReference type="NCBI Taxonomy" id="49896"/>
    <lineage>
        <taxon>Bacteria</taxon>
        <taxon>Thermotogati</taxon>
        <taxon>Synergistota</taxon>
        <taxon>Synergistia</taxon>
        <taxon>Synergistales</taxon>
        <taxon>Acetomicrobiaceae</taxon>
        <taxon>Acetomicrobium</taxon>
    </lineage>
</organism>
<comment type="catalytic activity">
    <reaction evidence="7 8">
        <text>CMP + ATP = CDP + ADP</text>
        <dbReference type="Rhea" id="RHEA:11600"/>
        <dbReference type="ChEBI" id="CHEBI:30616"/>
        <dbReference type="ChEBI" id="CHEBI:58069"/>
        <dbReference type="ChEBI" id="CHEBI:60377"/>
        <dbReference type="ChEBI" id="CHEBI:456216"/>
        <dbReference type="EC" id="2.7.4.25"/>
    </reaction>
</comment>
<gene>
    <name evidence="8" type="primary">cmk</name>
    <name evidence="10" type="ORF">SAMN05444368_0159</name>
</gene>
<keyword evidence="3 8" id="KW-0547">Nucleotide-binding</keyword>
<keyword evidence="5 8" id="KW-0067">ATP-binding</keyword>
<comment type="catalytic activity">
    <reaction evidence="6 8">
        <text>dCMP + ATP = dCDP + ADP</text>
        <dbReference type="Rhea" id="RHEA:25094"/>
        <dbReference type="ChEBI" id="CHEBI:30616"/>
        <dbReference type="ChEBI" id="CHEBI:57566"/>
        <dbReference type="ChEBI" id="CHEBI:58593"/>
        <dbReference type="ChEBI" id="CHEBI:456216"/>
        <dbReference type="EC" id="2.7.4.25"/>
    </reaction>
</comment>
<dbReference type="GO" id="GO:0016301">
    <property type="term" value="F:kinase activity"/>
    <property type="evidence" value="ECO:0007669"/>
    <property type="project" value="UniProtKB-KW"/>
</dbReference>
<evidence type="ECO:0000256" key="2">
    <source>
        <dbReference type="ARBA" id="ARBA00022679"/>
    </source>
</evidence>
<dbReference type="InterPro" id="IPR011994">
    <property type="entry name" value="Cytidylate_kinase_dom"/>
</dbReference>
<feature type="binding site" evidence="8">
    <location>
        <begin position="11"/>
        <end position="19"/>
    </location>
    <ligand>
        <name>ATP</name>
        <dbReference type="ChEBI" id="CHEBI:30616"/>
    </ligand>
</feature>
<keyword evidence="11" id="KW-1185">Reference proteome</keyword>
<dbReference type="InterPro" id="IPR027417">
    <property type="entry name" value="P-loop_NTPase"/>
</dbReference>
<evidence type="ECO:0000256" key="8">
    <source>
        <dbReference type="HAMAP-Rule" id="MF_00238"/>
    </source>
</evidence>
<keyword evidence="4 8" id="KW-0418">Kinase</keyword>
<comment type="similarity">
    <text evidence="1 8">Belongs to the cytidylate kinase family. Type 1 subfamily.</text>
</comment>
<dbReference type="PANTHER" id="PTHR21299:SF2">
    <property type="entry name" value="CYTIDYLATE KINASE"/>
    <property type="match status" value="1"/>
</dbReference>
<feature type="domain" description="Cytidylate kinase" evidence="9">
    <location>
        <begin position="7"/>
        <end position="217"/>
    </location>
</feature>
<evidence type="ECO:0000313" key="11">
    <source>
        <dbReference type="Proteomes" id="UP000185093"/>
    </source>
</evidence>
<evidence type="ECO:0000256" key="1">
    <source>
        <dbReference type="ARBA" id="ARBA00009427"/>
    </source>
</evidence>
<comment type="caution">
    <text evidence="10">The sequence shown here is derived from an EMBL/GenBank/DDBJ whole genome shotgun (WGS) entry which is preliminary data.</text>
</comment>
<accession>A0ABY1JAR9</accession>
<dbReference type="RefSeq" id="WP_014806818.1">
    <property type="nucleotide sequence ID" value="NZ_DAONLC010000024.1"/>
</dbReference>
<keyword evidence="2 8" id="KW-0808">Transferase</keyword>
<dbReference type="EMBL" id="FSQZ01000001">
    <property type="protein sequence ID" value="SIN62434.1"/>
    <property type="molecule type" value="Genomic_DNA"/>
</dbReference>
<sequence>MKRHVIITIDGPAGSGKSSVAKMVAQRLGFAYLDSGAIYRAVALYLLQKGIPPDDEAQIEESLKGMNIHIKDLQRIYVNGNDVTMAIRSPQVDEVVSSYAALPVVRRRLFSLQRDLRDDRDLIAEGRDMGTVVFPDADLKIFLKADARTRAIRRWKELMERGVDISFDDVYYQIVQRDEKDANRKLSPLMPAEDAIILDTSELTLEEVVDKVTELIKDRVLQVKRCET</sequence>
<proteinExistence type="inferred from homology"/>
<evidence type="ECO:0000256" key="4">
    <source>
        <dbReference type="ARBA" id="ARBA00022777"/>
    </source>
</evidence>
<dbReference type="Proteomes" id="UP000185093">
    <property type="component" value="Unassembled WGS sequence"/>
</dbReference>
<evidence type="ECO:0000256" key="3">
    <source>
        <dbReference type="ARBA" id="ARBA00022741"/>
    </source>
</evidence>
<evidence type="ECO:0000256" key="6">
    <source>
        <dbReference type="ARBA" id="ARBA00047615"/>
    </source>
</evidence>
<protein>
    <recommendedName>
        <fullName evidence="8">Cytidylate kinase</fullName>
        <shortName evidence="8">CK</shortName>
        <ecNumber evidence="8">2.7.4.25</ecNumber>
    </recommendedName>
    <alternativeName>
        <fullName evidence="8">Cytidine monophosphate kinase</fullName>
        <shortName evidence="8">CMP kinase</shortName>
    </alternativeName>
</protein>
<keyword evidence="8" id="KW-0963">Cytoplasm</keyword>
<evidence type="ECO:0000256" key="5">
    <source>
        <dbReference type="ARBA" id="ARBA00022840"/>
    </source>
</evidence>
<dbReference type="Gene3D" id="3.40.50.300">
    <property type="entry name" value="P-loop containing nucleotide triphosphate hydrolases"/>
    <property type="match status" value="1"/>
</dbReference>
<evidence type="ECO:0000259" key="9">
    <source>
        <dbReference type="Pfam" id="PF02224"/>
    </source>
</evidence>
<dbReference type="EC" id="2.7.4.25" evidence="8"/>
<reference evidence="10 11" key="1">
    <citation type="submission" date="2016-11" db="EMBL/GenBank/DDBJ databases">
        <authorList>
            <person name="Varghese N."/>
            <person name="Submissions S."/>
        </authorList>
    </citation>
    <scope>NUCLEOTIDE SEQUENCE [LARGE SCALE GENOMIC DNA]</scope>
    <source>
        <strain evidence="10 11">DSM 20664</strain>
    </source>
</reference>
<evidence type="ECO:0000256" key="7">
    <source>
        <dbReference type="ARBA" id="ARBA00048478"/>
    </source>
</evidence>
<dbReference type="CDD" id="cd02020">
    <property type="entry name" value="CMPK"/>
    <property type="match status" value="1"/>
</dbReference>
<comment type="subcellular location">
    <subcellularLocation>
        <location evidence="8">Cytoplasm</location>
    </subcellularLocation>
</comment>
<dbReference type="InterPro" id="IPR003136">
    <property type="entry name" value="Cytidylate_kin"/>
</dbReference>